<protein>
    <recommendedName>
        <fullName evidence="7">Peptidase S1 domain-containing protein</fullName>
    </recommendedName>
</protein>
<dbReference type="InterPro" id="IPR043504">
    <property type="entry name" value="Peptidase_S1_PA_chymotrypsin"/>
</dbReference>
<gene>
    <name evidence="5" type="ORF">NP493_573g01025</name>
</gene>
<evidence type="ECO:0000256" key="2">
    <source>
        <dbReference type="PROSITE-ProRule" id="PRU00059"/>
    </source>
</evidence>
<dbReference type="SUPFAM" id="SSF49854">
    <property type="entry name" value="Spermadhesin, CUB domain"/>
    <property type="match status" value="1"/>
</dbReference>
<reference evidence="5" key="1">
    <citation type="journal article" date="2023" name="Mol. Biol. Evol.">
        <title>Third-Generation Sequencing Reveals the Adaptive Role of the Epigenome in Three Deep-Sea Polychaetes.</title>
        <authorList>
            <person name="Perez M."/>
            <person name="Aroh O."/>
            <person name="Sun Y."/>
            <person name="Lan Y."/>
            <person name="Juniper S.K."/>
            <person name="Young C.R."/>
            <person name="Angers B."/>
            <person name="Qian P.Y."/>
        </authorList>
    </citation>
    <scope>NUCLEOTIDE SEQUENCE</scope>
    <source>
        <strain evidence="5">R07B-5</strain>
    </source>
</reference>
<proteinExistence type="predicted"/>
<evidence type="ECO:0000313" key="6">
    <source>
        <dbReference type="Proteomes" id="UP001209878"/>
    </source>
</evidence>
<dbReference type="SUPFAM" id="SSF50494">
    <property type="entry name" value="Trypsin-like serine proteases"/>
    <property type="match status" value="1"/>
</dbReference>
<dbReference type="Proteomes" id="UP001209878">
    <property type="component" value="Unassembled WGS sequence"/>
</dbReference>
<name>A0AAD9KW04_RIDPI</name>
<evidence type="ECO:0000259" key="3">
    <source>
        <dbReference type="PROSITE" id="PS01180"/>
    </source>
</evidence>
<dbReference type="InterPro" id="IPR009003">
    <property type="entry name" value="Peptidase_S1_PA"/>
</dbReference>
<dbReference type="InterPro" id="IPR035914">
    <property type="entry name" value="Sperma_CUB_dom_sf"/>
</dbReference>
<dbReference type="PROSITE" id="PS50240">
    <property type="entry name" value="TRYPSIN_DOM"/>
    <property type="match status" value="1"/>
</dbReference>
<evidence type="ECO:0000313" key="5">
    <source>
        <dbReference type="EMBL" id="KAK2177900.1"/>
    </source>
</evidence>
<dbReference type="EMBL" id="JAODUO010000573">
    <property type="protein sequence ID" value="KAK2177900.1"/>
    <property type="molecule type" value="Genomic_DNA"/>
</dbReference>
<dbReference type="InterPro" id="IPR000859">
    <property type="entry name" value="CUB_dom"/>
</dbReference>
<evidence type="ECO:0008006" key="7">
    <source>
        <dbReference type="Google" id="ProtNLM"/>
    </source>
</evidence>
<organism evidence="5 6">
    <name type="scientific">Ridgeia piscesae</name>
    <name type="common">Tubeworm</name>
    <dbReference type="NCBI Taxonomy" id="27915"/>
    <lineage>
        <taxon>Eukaryota</taxon>
        <taxon>Metazoa</taxon>
        <taxon>Spiralia</taxon>
        <taxon>Lophotrochozoa</taxon>
        <taxon>Annelida</taxon>
        <taxon>Polychaeta</taxon>
        <taxon>Sedentaria</taxon>
        <taxon>Canalipalpata</taxon>
        <taxon>Sabellida</taxon>
        <taxon>Siboglinidae</taxon>
        <taxon>Ridgeia</taxon>
    </lineage>
</organism>
<comment type="caution">
    <text evidence="5">The sequence shown here is derived from an EMBL/GenBank/DDBJ whole genome shotgun (WGS) entry which is preliminary data.</text>
</comment>
<keyword evidence="6" id="KW-1185">Reference proteome</keyword>
<accession>A0AAD9KW04</accession>
<feature type="domain" description="CUB" evidence="3">
    <location>
        <begin position="1"/>
        <end position="41"/>
    </location>
</feature>
<dbReference type="PROSITE" id="PS01180">
    <property type="entry name" value="CUB"/>
    <property type="match status" value="1"/>
</dbReference>
<dbReference type="PANTHER" id="PTHR24252">
    <property type="entry name" value="ACROSIN-RELATED"/>
    <property type="match status" value="1"/>
</dbReference>
<dbReference type="AlphaFoldDB" id="A0AAD9KW04"/>
<comment type="caution">
    <text evidence="2">Lacks conserved residue(s) required for the propagation of feature annotation.</text>
</comment>
<dbReference type="GO" id="GO:0004252">
    <property type="term" value="F:serine-type endopeptidase activity"/>
    <property type="evidence" value="ECO:0007669"/>
    <property type="project" value="InterPro"/>
</dbReference>
<dbReference type="PANTHER" id="PTHR24252:SF18">
    <property type="entry name" value="OVOCHYMASE 1"/>
    <property type="match status" value="1"/>
</dbReference>
<dbReference type="Gene3D" id="2.40.10.10">
    <property type="entry name" value="Trypsin-like serine proteases"/>
    <property type="match status" value="1"/>
</dbReference>
<sequence>MRACGNALPSDVTSSKSSLLVVFKSDVLHKKNGFVISYTARKIVPGVRRLMPYQTYLRVIVGEHNRSASEGTETSWAVKQIYMHPKYDKETQNYDVALIRIDGKFEYCLEVSPMCLPDTDILPGTQCVVTGWGFSKGMGVRDVLRQMIAPVLNNQICNDTYTDDHRFLTDVMICAGEAEACDGETAILTEPVGEFGTIGPIYDNNEHCRWMIRVDEDKDVEKRAWITNMTTARARPAMRCT</sequence>
<keyword evidence="1" id="KW-1015">Disulfide bond</keyword>
<dbReference type="SMART" id="SM00020">
    <property type="entry name" value="Tryp_SPc"/>
    <property type="match status" value="1"/>
</dbReference>
<dbReference type="GO" id="GO:0006508">
    <property type="term" value="P:proteolysis"/>
    <property type="evidence" value="ECO:0007669"/>
    <property type="project" value="InterPro"/>
</dbReference>
<dbReference type="Pfam" id="PF00089">
    <property type="entry name" value="Trypsin"/>
    <property type="match status" value="1"/>
</dbReference>
<evidence type="ECO:0000256" key="1">
    <source>
        <dbReference type="ARBA" id="ARBA00023157"/>
    </source>
</evidence>
<dbReference type="Gene3D" id="2.60.120.290">
    <property type="entry name" value="Spermadhesin, CUB domain"/>
    <property type="match status" value="1"/>
</dbReference>
<dbReference type="InterPro" id="IPR001254">
    <property type="entry name" value="Trypsin_dom"/>
</dbReference>
<feature type="domain" description="Peptidase S1" evidence="4">
    <location>
        <begin position="1"/>
        <end position="231"/>
    </location>
</feature>
<evidence type="ECO:0000259" key="4">
    <source>
        <dbReference type="PROSITE" id="PS50240"/>
    </source>
</evidence>